<keyword evidence="10" id="KW-1185">Reference proteome</keyword>
<dbReference type="Pfam" id="PF00953">
    <property type="entry name" value="Glycos_transf_4"/>
    <property type="match status" value="1"/>
</dbReference>
<dbReference type="CDD" id="cd06854">
    <property type="entry name" value="GT_WbpL_WbcO_like"/>
    <property type="match status" value="1"/>
</dbReference>
<evidence type="ECO:0000256" key="2">
    <source>
        <dbReference type="ARBA" id="ARBA00022475"/>
    </source>
</evidence>
<feature type="transmembrane region" description="Helical" evidence="8">
    <location>
        <begin position="233"/>
        <end position="254"/>
    </location>
</feature>
<organism evidence="9 10">
    <name type="scientific">Singulisphaera acidiphila (strain ATCC BAA-1392 / DSM 18658 / VKM B-2454 / MOB10)</name>
    <dbReference type="NCBI Taxonomy" id="886293"/>
    <lineage>
        <taxon>Bacteria</taxon>
        <taxon>Pseudomonadati</taxon>
        <taxon>Planctomycetota</taxon>
        <taxon>Planctomycetia</taxon>
        <taxon>Isosphaerales</taxon>
        <taxon>Isosphaeraceae</taxon>
        <taxon>Singulisphaera</taxon>
    </lineage>
</organism>
<evidence type="ECO:0000256" key="3">
    <source>
        <dbReference type="ARBA" id="ARBA00022679"/>
    </source>
</evidence>
<proteinExistence type="predicted"/>
<comment type="subcellular location">
    <subcellularLocation>
        <location evidence="1">Cell membrane</location>
        <topology evidence="1">Multi-pass membrane protein</topology>
    </subcellularLocation>
</comment>
<keyword evidence="4 8" id="KW-0812">Transmembrane</keyword>
<evidence type="ECO:0000256" key="4">
    <source>
        <dbReference type="ARBA" id="ARBA00022692"/>
    </source>
</evidence>
<feature type="transmembrane region" description="Helical" evidence="8">
    <location>
        <begin position="47"/>
        <end position="65"/>
    </location>
</feature>
<evidence type="ECO:0000256" key="1">
    <source>
        <dbReference type="ARBA" id="ARBA00004651"/>
    </source>
</evidence>
<feature type="transmembrane region" description="Helical" evidence="8">
    <location>
        <begin position="6"/>
        <end position="26"/>
    </location>
</feature>
<keyword evidence="3 9" id="KW-0808">Transferase</keyword>
<evidence type="ECO:0000313" key="10">
    <source>
        <dbReference type="Proteomes" id="UP000010798"/>
    </source>
</evidence>
<dbReference type="PANTHER" id="PTHR22926">
    <property type="entry name" value="PHOSPHO-N-ACETYLMURAMOYL-PENTAPEPTIDE-TRANSFERASE"/>
    <property type="match status" value="1"/>
</dbReference>
<dbReference type="Proteomes" id="UP000010798">
    <property type="component" value="Chromosome"/>
</dbReference>
<dbReference type="GO" id="GO:0005886">
    <property type="term" value="C:plasma membrane"/>
    <property type="evidence" value="ECO:0007669"/>
    <property type="project" value="UniProtKB-SubCell"/>
</dbReference>
<feature type="transmembrane region" description="Helical" evidence="8">
    <location>
        <begin position="206"/>
        <end position="227"/>
    </location>
</feature>
<accession>L0DH45</accession>
<keyword evidence="6 8" id="KW-0472">Membrane</keyword>
<dbReference type="KEGG" id="saci:Sinac_3910"/>
<evidence type="ECO:0000256" key="8">
    <source>
        <dbReference type="SAM" id="Phobius"/>
    </source>
</evidence>
<feature type="transmembrane region" description="Helical" evidence="8">
    <location>
        <begin position="155"/>
        <end position="175"/>
    </location>
</feature>
<dbReference type="RefSeq" id="WP_015247271.1">
    <property type="nucleotide sequence ID" value="NC_019892.1"/>
</dbReference>
<feature type="binding site" evidence="7">
    <location>
        <position position="210"/>
    </location>
    <ligand>
        <name>Mg(2+)</name>
        <dbReference type="ChEBI" id="CHEBI:18420"/>
    </ligand>
</feature>
<keyword evidence="2" id="KW-1003">Cell membrane</keyword>
<evidence type="ECO:0000313" key="9">
    <source>
        <dbReference type="EMBL" id="AGA28138.1"/>
    </source>
</evidence>
<protein>
    <submittedName>
        <fullName evidence="9">UDP-N-acetylmuramyl pentapeptide phosphotransferase/UDP-N-acetylglucosamine-1-phosphate transferase</fullName>
    </submittedName>
</protein>
<dbReference type="InterPro" id="IPR000715">
    <property type="entry name" value="Glycosyl_transferase_4"/>
</dbReference>
<evidence type="ECO:0000256" key="7">
    <source>
        <dbReference type="PIRSR" id="PIRSR600715-1"/>
    </source>
</evidence>
<dbReference type="GO" id="GO:0046872">
    <property type="term" value="F:metal ion binding"/>
    <property type="evidence" value="ECO:0007669"/>
    <property type="project" value="UniProtKB-KW"/>
</dbReference>
<dbReference type="eggNOG" id="COG0472">
    <property type="taxonomic scope" value="Bacteria"/>
</dbReference>
<dbReference type="AlphaFoldDB" id="L0DH45"/>
<name>L0DH45_SINAD</name>
<feature type="transmembrane region" description="Helical" evidence="8">
    <location>
        <begin position="99"/>
        <end position="117"/>
    </location>
</feature>
<feature type="transmembrane region" description="Helical" evidence="8">
    <location>
        <begin position="287"/>
        <end position="304"/>
    </location>
</feature>
<feature type="binding site" evidence="7">
    <location>
        <position position="150"/>
    </location>
    <ligand>
        <name>Mg(2+)</name>
        <dbReference type="ChEBI" id="CHEBI:18420"/>
    </ligand>
</feature>
<dbReference type="GO" id="GO:0016780">
    <property type="term" value="F:phosphotransferase activity, for other substituted phosphate groups"/>
    <property type="evidence" value="ECO:0007669"/>
    <property type="project" value="InterPro"/>
</dbReference>
<evidence type="ECO:0000256" key="6">
    <source>
        <dbReference type="ARBA" id="ARBA00023136"/>
    </source>
</evidence>
<comment type="cofactor">
    <cofactor evidence="7">
        <name>Mg(2+)</name>
        <dbReference type="ChEBI" id="CHEBI:18420"/>
    </cofactor>
</comment>
<dbReference type="OrthoDB" id="9783652at2"/>
<dbReference type="GO" id="GO:0009103">
    <property type="term" value="P:lipopolysaccharide biosynthetic process"/>
    <property type="evidence" value="ECO:0007669"/>
    <property type="project" value="TreeGrafter"/>
</dbReference>
<keyword evidence="7" id="KW-0479">Metal-binding</keyword>
<dbReference type="HOGENOM" id="CLU_023982_3_0_0"/>
<evidence type="ECO:0000256" key="5">
    <source>
        <dbReference type="ARBA" id="ARBA00022989"/>
    </source>
</evidence>
<keyword evidence="5 8" id="KW-1133">Transmembrane helix</keyword>
<gene>
    <name evidence="9" type="ordered locus">Sinac_3910</name>
</gene>
<feature type="transmembrane region" description="Helical" evidence="8">
    <location>
        <begin position="71"/>
        <end position="87"/>
    </location>
</feature>
<feature type="transmembrane region" description="Helical" evidence="8">
    <location>
        <begin position="181"/>
        <end position="199"/>
    </location>
</feature>
<reference evidence="9 10" key="1">
    <citation type="submission" date="2012-02" db="EMBL/GenBank/DDBJ databases">
        <title>Complete sequence of chromosome of Singulisphaera acidiphila DSM 18658.</title>
        <authorList>
            <consortium name="US DOE Joint Genome Institute (JGI-PGF)"/>
            <person name="Lucas S."/>
            <person name="Copeland A."/>
            <person name="Lapidus A."/>
            <person name="Glavina del Rio T."/>
            <person name="Dalin E."/>
            <person name="Tice H."/>
            <person name="Bruce D."/>
            <person name="Goodwin L."/>
            <person name="Pitluck S."/>
            <person name="Peters L."/>
            <person name="Ovchinnikova G."/>
            <person name="Chertkov O."/>
            <person name="Kyrpides N."/>
            <person name="Mavromatis K."/>
            <person name="Ivanova N."/>
            <person name="Brettin T."/>
            <person name="Detter J.C."/>
            <person name="Han C."/>
            <person name="Larimer F."/>
            <person name="Land M."/>
            <person name="Hauser L."/>
            <person name="Markowitz V."/>
            <person name="Cheng J.-F."/>
            <person name="Hugenholtz P."/>
            <person name="Woyke T."/>
            <person name="Wu D."/>
            <person name="Tindall B."/>
            <person name="Pomrenke H."/>
            <person name="Brambilla E."/>
            <person name="Klenk H.-P."/>
            <person name="Eisen J.A."/>
        </authorList>
    </citation>
    <scope>NUCLEOTIDE SEQUENCE [LARGE SCALE GENOMIC DNA]</scope>
    <source>
        <strain evidence="10">ATCC BAA-1392 / DSM 18658 / VKM B-2454 / MOB10</strain>
    </source>
</reference>
<dbReference type="EMBL" id="CP003364">
    <property type="protein sequence ID" value="AGA28138.1"/>
    <property type="molecule type" value="Genomic_DNA"/>
</dbReference>
<dbReference type="GO" id="GO:0071555">
    <property type="term" value="P:cell wall organization"/>
    <property type="evidence" value="ECO:0007669"/>
    <property type="project" value="TreeGrafter"/>
</dbReference>
<feature type="transmembrane region" description="Helical" evidence="8">
    <location>
        <begin position="129"/>
        <end position="148"/>
    </location>
</feature>
<keyword evidence="7" id="KW-0460">Magnesium</keyword>
<dbReference type="GO" id="GO:0044038">
    <property type="term" value="P:cell wall macromolecule biosynthetic process"/>
    <property type="evidence" value="ECO:0007669"/>
    <property type="project" value="TreeGrafter"/>
</dbReference>
<dbReference type="PANTHER" id="PTHR22926:SF3">
    <property type="entry name" value="UNDECAPRENYL-PHOSPHATE ALPHA-N-ACETYLGLUCOSAMINYL 1-PHOSPHATE TRANSFERASE"/>
    <property type="match status" value="1"/>
</dbReference>
<sequence>METLLTVFALATLTSGLLTFPVRGLVRRFGIVDQPNDRSSHQIATPRAGGLAIVLTLFLLVPWLIPPSTGSVLSALGVAAVALVSFRDDVRSLSFTIRLLVQLVSASLLVVALDLPVKALDWPGHVVNLPHGLGLSLSILTIVAYCNFFNFMDGINGLAAGQGVLTGSTLSMLLWRFGAGSSASVAAALAGAAAGFLPHNFPRARIFMGDVGSVTLGFVLALLSQIAHVRYGVPWTSLLLVHGLFLFDACFTVLKRMSRGESFWLPHREHNYQLLIRSGWSHPRTSLTLWGLSFLCCLAGFLYSRAGGEVQWALLVVTAASLLAFAALAHHCLRRVSSRVSIDQALAAAEPVADAK</sequence>
<feature type="transmembrane region" description="Helical" evidence="8">
    <location>
        <begin position="310"/>
        <end position="329"/>
    </location>
</feature>
<dbReference type="STRING" id="886293.Sinac_3910"/>